<protein>
    <submittedName>
        <fullName evidence="1">Uncharacterized protein</fullName>
    </submittedName>
</protein>
<evidence type="ECO:0000313" key="2">
    <source>
        <dbReference type="Proteomes" id="UP000003598"/>
    </source>
</evidence>
<name>G5SNV1_9BACT</name>
<proteinExistence type="predicted"/>
<reference evidence="1 2" key="1">
    <citation type="submission" date="2011-03" db="EMBL/GenBank/DDBJ databases">
        <authorList>
            <person name="Weinstock G."/>
            <person name="Sodergren E."/>
            <person name="Clifton S."/>
            <person name="Fulton L."/>
            <person name="Fulton B."/>
            <person name="Courtney L."/>
            <person name="Fronick C."/>
            <person name="Harrison M."/>
            <person name="Strong C."/>
            <person name="Farmer C."/>
            <person name="Delahaunty K."/>
            <person name="Markovic C."/>
            <person name="Hall O."/>
            <person name="Minx P."/>
            <person name="Tomlinson C."/>
            <person name="Mitreva M."/>
            <person name="Hou S."/>
            <person name="Chen J."/>
            <person name="Wollam A."/>
            <person name="Pepin K.H."/>
            <person name="Johnson M."/>
            <person name="Bhonagiri V."/>
            <person name="Zhang X."/>
            <person name="Suruliraj S."/>
            <person name="Warren W."/>
            <person name="Chinwalla A."/>
            <person name="Mardis E.R."/>
            <person name="Wilson R.K."/>
        </authorList>
    </citation>
    <scope>NUCLEOTIDE SEQUENCE [LARGE SCALE GENOMIC DNA]</scope>
    <source>
        <strain evidence="1 2">YIT 11840</strain>
    </source>
</reference>
<dbReference type="Proteomes" id="UP000003598">
    <property type="component" value="Unassembled WGS sequence"/>
</dbReference>
<gene>
    <name evidence="1" type="ORF">HMPREF9441_01113</name>
</gene>
<keyword evidence="2" id="KW-1185">Reference proteome</keyword>
<accession>G5SNV1</accession>
<dbReference type="STRING" id="762968.HMPREF9441_01113"/>
<sequence>MANGLGITVCILPSNNYRNHPLGGTRAVLLPSFLRLEPFAVQICGELFFVWLRLIFCSA</sequence>
<dbReference type="EMBL" id="AFFY01000016">
    <property type="protein sequence ID" value="EHH01065.1"/>
    <property type="molecule type" value="Genomic_DNA"/>
</dbReference>
<comment type="caution">
    <text evidence="1">The sequence shown here is derived from an EMBL/GenBank/DDBJ whole genome shotgun (WGS) entry which is preliminary data.</text>
</comment>
<evidence type="ECO:0000313" key="1">
    <source>
        <dbReference type="EMBL" id="EHH01065.1"/>
    </source>
</evidence>
<dbReference type="HOGENOM" id="CLU_2956408_0_0_10"/>
<organism evidence="1 2">
    <name type="scientific">Paraprevotella clara YIT 11840</name>
    <dbReference type="NCBI Taxonomy" id="762968"/>
    <lineage>
        <taxon>Bacteria</taxon>
        <taxon>Pseudomonadati</taxon>
        <taxon>Bacteroidota</taxon>
        <taxon>Bacteroidia</taxon>
        <taxon>Bacteroidales</taxon>
        <taxon>Prevotellaceae</taxon>
        <taxon>Paraprevotella</taxon>
    </lineage>
</organism>
<dbReference type="AlphaFoldDB" id="G5SNV1"/>